<evidence type="ECO:0000256" key="4">
    <source>
        <dbReference type="ARBA" id="ARBA00022701"/>
    </source>
</evidence>
<dbReference type="GO" id="GO:0051225">
    <property type="term" value="P:spindle assembly"/>
    <property type="evidence" value="ECO:0007669"/>
    <property type="project" value="TreeGrafter"/>
</dbReference>
<feature type="domain" description="Gamma tubulin complex component C-terminal" evidence="8">
    <location>
        <begin position="353"/>
        <end position="691"/>
    </location>
</feature>
<accession>A0A261XXL7</accession>
<dbReference type="Pfam" id="PF17681">
    <property type="entry name" value="GCP_N_terminal"/>
    <property type="match status" value="1"/>
</dbReference>
<dbReference type="EMBL" id="MVBO01000105">
    <property type="protein sequence ID" value="OZJ03092.1"/>
    <property type="molecule type" value="Genomic_DNA"/>
</dbReference>
<evidence type="ECO:0000256" key="7">
    <source>
        <dbReference type="SAM" id="MobiDB-lite"/>
    </source>
</evidence>
<dbReference type="InterPro" id="IPR007259">
    <property type="entry name" value="GCP"/>
</dbReference>
<name>A0A261XXL7_9FUNG</name>
<evidence type="ECO:0000256" key="6">
    <source>
        <dbReference type="RuleBase" id="RU363050"/>
    </source>
</evidence>
<comment type="caution">
    <text evidence="10">The sequence shown here is derived from an EMBL/GenBank/DDBJ whole genome shotgun (WGS) entry which is preliminary data.</text>
</comment>
<evidence type="ECO:0000256" key="1">
    <source>
        <dbReference type="ARBA" id="ARBA00004267"/>
    </source>
</evidence>
<dbReference type="GO" id="GO:0005874">
    <property type="term" value="C:microtubule"/>
    <property type="evidence" value="ECO:0007669"/>
    <property type="project" value="UniProtKB-KW"/>
</dbReference>
<dbReference type="InterPro" id="IPR040457">
    <property type="entry name" value="GCP_C"/>
</dbReference>
<keyword evidence="3 6" id="KW-0963">Cytoplasm</keyword>
<evidence type="ECO:0000259" key="9">
    <source>
        <dbReference type="Pfam" id="PF17681"/>
    </source>
</evidence>
<dbReference type="PANTHER" id="PTHR19302:SF27">
    <property type="entry name" value="GAMMA-TUBULIN COMPLEX COMPONENT 4"/>
    <property type="match status" value="1"/>
</dbReference>
<dbReference type="Proteomes" id="UP000242875">
    <property type="component" value="Unassembled WGS sequence"/>
</dbReference>
<evidence type="ECO:0000259" key="8">
    <source>
        <dbReference type="Pfam" id="PF04130"/>
    </source>
</evidence>
<dbReference type="PANTHER" id="PTHR19302">
    <property type="entry name" value="GAMMA TUBULIN COMPLEX PROTEIN"/>
    <property type="match status" value="1"/>
</dbReference>
<sequence>MEDVHIWKGDQARLSSAMLHELLMAMSGRPGDIFCPLPSAAEATTFAVRSDMDILYLPERLALNKLSHLGWVYSQLQAFIARVRAANKHIKEPSDSSLRGHYLQAFASALEGSLQEYERDVCKGEAAVLDPTLSDKPGQIPLAYLASSFSKWELALPALLATCTEIEHGQWKGSTLIDVVYTSARTGIEDVKQLLEPAVKALFRLLWSQVSSWILYGRLIDPHYEFFIEHRFDINKRDNTLLVNEALLPRFIPMDVANNILFIGRAVFISKQMTNTISTGSPRSHMSLPTQLTQQHQKLLVDASKAILTPPFVFLQGVHVIHLHDTFYTIRLSVADWLSQEFLVKDGGIQSYLSVFRSNFLIGDSNLATDLIDFFEERTECQTSPSSEHVSPHFTDYELTDALSQYNTSERSKFSLVNIHPDRNTSSSAESCSFFHLGHHPVRLRYSINWPLFLFITEADIEAFGDMWSFLMLWKAIQRRLTRHWHVRESICDNRDQARDIWRLRNRMVSFLDTFWTYLQMDVVDKQFRVLTEKISPAPPLKRGEPDGDSSMSSDSSTQSFAFEHIESSIGDFLSTVKQASFLHDSPCLESLLKISECCSNFHQHVLLPLNRSNLSEGDMQVDGAASSATSTASRAHATSVSLEGTFLEVTNALFAHLTRMTTKVNDESVNITMVTAAEKLLSRLDCSRWYSVGHQRRT</sequence>
<comment type="subcellular location">
    <subcellularLocation>
        <location evidence="1 6">Cytoplasm</location>
        <location evidence="1 6">Cytoskeleton</location>
        <location evidence="1 6">Microtubule organizing center</location>
    </subcellularLocation>
</comment>
<keyword evidence="4 6" id="KW-0493">Microtubule</keyword>
<dbReference type="Pfam" id="PF04130">
    <property type="entry name" value="GCP_C_terminal"/>
    <property type="match status" value="1"/>
</dbReference>
<gene>
    <name evidence="10" type="ORF">BZG36_03915</name>
</gene>
<dbReference type="GO" id="GO:0031122">
    <property type="term" value="P:cytoplasmic microtubule organization"/>
    <property type="evidence" value="ECO:0007669"/>
    <property type="project" value="TreeGrafter"/>
</dbReference>
<evidence type="ECO:0000256" key="5">
    <source>
        <dbReference type="ARBA" id="ARBA00023212"/>
    </source>
</evidence>
<keyword evidence="5 6" id="KW-0206">Cytoskeleton</keyword>
<feature type="domain" description="Gamma tubulin complex component protein N-terminal" evidence="9">
    <location>
        <begin position="19"/>
        <end position="286"/>
    </location>
</feature>
<dbReference type="AlphaFoldDB" id="A0A261XXL7"/>
<evidence type="ECO:0000313" key="10">
    <source>
        <dbReference type="EMBL" id="OZJ03092.1"/>
    </source>
</evidence>
<dbReference type="GO" id="GO:0007020">
    <property type="term" value="P:microtubule nucleation"/>
    <property type="evidence" value="ECO:0007669"/>
    <property type="project" value="InterPro"/>
</dbReference>
<dbReference type="InterPro" id="IPR042241">
    <property type="entry name" value="GCP_C_sf"/>
</dbReference>
<dbReference type="GO" id="GO:0051321">
    <property type="term" value="P:meiotic cell cycle"/>
    <property type="evidence" value="ECO:0007669"/>
    <property type="project" value="TreeGrafter"/>
</dbReference>
<feature type="region of interest" description="Disordered" evidence="7">
    <location>
        <begin position="537"/>
        <end position="556"/>
    </location>
</feature>
<dbReference type="GO" id="GO:0005816">
    <property type="term" value="C:spindle pole body"/>
    <property type="evidence" value="ECO:0007669"/>
    <property type="project" value="UniProtKB-ARBA"/>
</dbReference>
<proteinExistence type="inferred from homology"/>
<dbReference type="GO" id="GO:0000278">
    <property type="term" value="P:mitotic cell cycle"/>
    <property type="evidence" value="ECO:0007669"/>
    <property type="project" value="TreeGrafter"/>
</dbReference>
<dbReference type="OrthoDB" id="1608002at2759"/>
<evidence type="ECO:0000256" key="3">
    <source>
        <dbReference type="ARBA" id="ARBA00022490"/>
    </source>
</evidence>
<dbReference type="Gene3D" id="1.20.120.1900">
    <property type="entry name" value="Gamma-tubulin complex, C-terminal domain"/>
    <property type="match status" value="1"/>
</dbReference>
<organism evidence="10 11">
    <name type="scientific">Bifiguratus adelaidae</name>
    <dbReference type="NCBI Taxonomy" id="1938954"/>
    <lineage>
        <taxon>Eukaryota</taxon>
        <taxon>Fungi</taxon>
        <taxon>Fungi incertae sedis</taxon>
        <taxon>Mucoromycota</taxon>
        <taxon>Mucoromycotina</taxon>
        <taxon>Endogonomycetes</taxon>
        <taxon>Endogonales</taxon>
        <taxon>Endogonales incertae sedis</taxon>
        <taxon>Bifiguratus</taxon>
    </lineage>
</organism>
<dbReference type="GO" id="GO:0000922">
    <property type="term" value="C:spindle pole"/>
    <property type="evidence" value="ECO:0007669"/>
    <property type="project" value="InterPro"/>
</dbReference>
<dbReference type="GO" id="GO:0051011">
    <property type="term" value="F:microtubule minus-end binding"/>
    <property type="evidence" value="ECO:0007669"/>
    <property type="project" value="TreeGrafter"/>
</dbReference>
<evidence type="ECO:0000256" key="2">
    <source>
        <dbReference type="ARBA" id="ARBA00010337"/>
    </source>
</evidence>
<dbReference type="InterPro" id="IPR041470">
    <property type="entry name" value="GCP_N"/>
</dbReference>
<dbReference type="GO" id="GO:0000930">
    <property type="term" value="C:gamma-tubulin complex"/>
    <property type="evidence" value="ECO:0007669"/>
    <property type="project" value="UniProtKB-ARBA"/>
</dbReference>
<protein>
    <recommendedName>
        <fullName evidence="6">Spindle pole body component</fullName>
    </recommendedName>
</protein>
<comment type="similarity">
    <text evidence="2 6">Belongs to the TUBGCP family.</text>
</comment>
<keyword evidence="11" id="KW-1185">Reference proteome</keyword>
<dbReference type="GO" id="GO:0043015">
    <property type="term" value="F:gamma-tubulin binding"/>
    <property type="evidence" value="ECO:0007669"/>
    <property type="project" value="InterPro"/>
</dbReference>
<evidence type="ECO:0000313" key="11">
    <source>
        <dbReference type="Proteomes" id="UP000242875"/>
    </source>
</evidence>
<reference evidence="10 11" key="1">
    <citation type="journal article" date="2017" name="Mycologia">
        <title>Bifiguratus adelaidae, gen. et sp. nov., a new member of Mucoromycotina in endophytic and soil-dwelling habitats.</title>
        <authorList>
            <person name="Torres-Cruz T.J."/>
            <person name="Billingsley Tobias T.L."/>
            <person name="Almatruk M."/>
            <person name="Hesse C."/>
            <person name="Kuske C.R."/>
            <person name="Desiro A."/>
            <person name="Benucci G.M."/>
            <person name="Bonito G."/>
            <person name="Stajich J.E."/>
            <person name="Dunlap C."/>
            <person name="Arnold A.E."/>
            <person name="Porras-Alfaro A."/>
        </authorList>
    </citation>
    <scope>NUCLEOTIDE SEQUENCE [LARGE SCALE GENOMIC DNA]</scope>
    <source>
        <strain evidence="10 11">AZ0501</strain>
    </source>
</reference>